<evidence type="ECO:0000256" key="1">
    <source>
        <dbReference type="SAM" id="MobiDB-lite"/>
    </source>
</evidence>
<sequence>MECSHYGVNLTAEDINQLEIVEEIYFKTREIEEEANEDDYSDSNSSTDNEDNDTDQDVAVEIMEINETERSKVQAFYSETCKCKMGLGGMACSATLSLDNIIECRNNCSELSSAELDLVILGIIHSSLNCSETCISGRVEKNRQNTRMCFFYHGKRICKIIFLFLHCLQYFRFHSLVKHYKKNGLTLRTHGNAKRLPSSASSIETVERVVKFIKNVAEEQALLLPGRVPGFKRIDVKLLPSNLTKHNLWKTYFDICTSTGQVSVGYSKFCDLWNQLCPFILIMRLATDLCWTCQKNNSQINKSANLPEADKVDVVRKQEEHLRLASGEREYYKMACKETKVHVQAHLQKANFEFGLRPCSYKGTGHYSYDYAQQLHYPANPNQPGPIYFKTPRKCTLFGVCCEAIPRQVNFLIDENVLTGKGANSTISYVHYFFEHHGLGETRAVVHADNCRAQNKNSAFLWYYLWRVNNGPHSSIKCDFLLPGHTKFAPDWCFGLVKQKTRRTFISSLFDIARAVKESASVNVAEFVVLHNGTEFPGTVFCKQYWFSEGKALNLLRNRNQLPQPGQLPDTINPQGISRERAEYLCKEIREFCRDGTENLVAPPV</sequence>
<evidence type="ECO:0000313" key="3">
    <source>
        <dbReference type="EMBL" id="PFX33021.1"/>
    </source>
</evidence>
<reference evidence="4" key="1">
    <citation type="journal article" date="2017" name="bioRxiv">
        <title>Comparative analysis of the genomes of Stylophora pistillata and Acropora digitifera provides evidence for extensive differences between species of corals.</title>
        <authorList>
            <person name="Voolstra C.R."/>
            <person name="Li Y."/>
            <person name="Liew Y.J."/>
            <person name="Baumgarten S."/>
            <person name="Zoccola D."/>
            <person name="Flot J.-F."/>
            <person name="Tambutte S."/>
            <person name="Allemand D."/>
            <person name="Aranda M."/>
        </authorList>
    </citation>
    <scope>NUCLEOTIDE SEQUENCE [LARGE SCALE GENOMIC DNA]</scope>
</reference>
<dbReference type="EMBL" id="LSMT01000016">
    <property type="protein sequence ID" value="PFX33021.1"/>
    <property type="molecule type" value="Genomic_DNA"/>
</dbReference>
<feature type="compositionally biased region" description="Acidic residues" evidence="1">
    <location>
        <begin position="32"/>
        <end position="41"/>
    </location>
</feature>
<evidence type="ECO:0000313" key="4">
    <source>
        <dbReference type="Proteomes" id="UP000225706"/>
    </source>
</evidence>
<proteinExistence type="predicted"/>
<dbReference type="InterPro" id="IPR057191">
    <property type="entry name" value="DUF7869"/>
</dbReference>
<accession>A0A2B4SSY8</accession>
<evidence type="ECO:0000259" key="2">
    <source>
        <dbReference type="Pfam" id="PF25273"/>
    </source>
</evidence>
<name>A0A2B4SSY8_STYPI</name>
<organism evidence="3 4">
    <name type="scientific">Stylophora pistillata</name>
    <name type="common">Smooth cauliflower coral</name>
    <dbReference type="NCBI Taxonomy" id="50429"/>
    <lineage>
        <taxon>Eukaryota</taxon>
        <taxon>Metazoa</taxon>
        <taxon>Cnidaria</taxon>
        <taxon>Anthozoa</taxon>
        <taxon>Hexacorallia</taxon>
        <taxon>Scleractinia</taxon>
        <taxon>Astrocoeniina</taxon>
        <taxon>Pocilloporidae</taxon>
        <taxon>Stylophora</taxon>
    </lineage>
</organism>
<dbReference type="PANTHER" id="PTHR34415">
    <property type="entry name" value="INTEGRASE CATALYTIC DOMAIN-CONTAINING PROTEIN"/>
    <property type="match status" value="1"/>
</dbReference>
<dbReference type="Pfam" id="PF25273">
    <property type="entry name" value="DUF7869"/>
    <property type="match status" value="1"/>
</dbReference>
<feature type="region of interest" description="Disordered" evidence="1">
    <location>
        <begin position="32"/>
        <end position="54"/>
    </location>
</feature>
<dbReference type="PANTHER" id="PTHR34415:SF1">
    <property type="entry name" value="INTEGRASE CATALYTIC DOMAIN-CONTAINING PROTEIN"/>
    <property type="match status" value="1"/>
</dbReference>
<protein>
    <recommendedName>
        <fullName evidence="2">DUF7869 domain-containing protein</fullName>
    </recommendedName>
</protein>
<feature type="domain" description="DUF7869" evidence="2">
    <location>
        <begin position="421"/>
        <end position="524"/>
    </location>
</feature>
<keyword evidence="4" id="KW-1185">Reference proteome</keyword>
<gene>
    <name evidence="3" type="ORF">AWC38_SpisGene2140</name>
</gene>
<dbReference type="OrthoDB" id="5975417at2759"/>
<dbReference type="STRING" id="50429.A0A2B4SSY8"/>
<dbReference type="Proteomes" id="UP000225706">
    <property type="component" value="Unassembled WGS sequence"/>
</dbReference>
<comment type="caution">
    <text evidence="3">The sequence shown here is derived from an EMBL/GenBank/DDBJ whole genome shotgun (WGS) entry which is preliminary data.</text>
</comment>
<dbReference type="AlphaFoldDB" id="A0A2B4SSY8"/>